<evidence type="ECO:0000313" key="3">
    <source>
        <dbReference type="Proteomes" id="UP000324585"/>
    </source>
</evidence>
<proteinExistence type="predicted"/>
<protein>
    <submittedName>
        <fullName evidence="2">Uncharacterized protein</fullName>
    </submittedName>
</protein>
<comment type="caution">
    <text evidence="2">The sequence shown here is derived from an EMBL/GenBank/DDBJ whole genome shotgun (WGS) entry which is preliminary data.</text>
</comment>
<organism evidence="2 3">
    <name type="scientific">Porphyridium purpureum</name>
    <name type="common">Red alga</name>
    <name type="synonym">Porphyridium cruentum</name>
    <dbReference type="NCBI Taxonomy" id="35688"/>
    <lineage>
        <taxon>Eukaryota</taxon>
        <taxon>Rhodophyta</taxon>
        <taxon>Bangiophyceae</taxon>
        <taxon>Porphyridiales</taxon>
        <taxon>Porphyridiaceae</taxon>
        <taxon>Porphyridium</taxon>
    </lineage>
</organism>
<dbReference type="EMBL" id="VRMN01000016">
    <property type="protein sequence ID" value="KAA8491060.1"/>
    <property type="molecule type" value="Genomic_DNA"/>
</dbReference>
<evidence type="ECO:0000313" key="2">
    <source>
        <dbReference type="EMBL" id="KAA8491060.1"/>
    </source>
</evidence>
<name>A0A5J4YJN1_PORPP</name>
<feature type="region of interest" description="Disordered" evidence="1">
    <location>
        <begin position="1"/>
        <end position="28"/>
    </location>
</feature>
<feature type="compositionally biased region" description="Low complexity" evidence="1">
    <location>
        <begin position="9"/>
        <end position="27"/>
    </location>
</feature>
<gene>
    <name evidence="2" type="ORF">FVE85_4477</name>
</gene>
<evidence type="ECO:0000256" key="1">
    <source>
        <dbReference type="SAM" id="MobiDB-lite"/>
    </source>
</evidence>
<reference evidence="3" key="1">
    <citation type="journal article" date="2019" name="Nat. Commun.">
        <title>Expansion of phycobilisome linker gene families in mesophilic red algae.</title>
        <authorList>
            <person name="Lee J."/>
            <person name="Kim D."/>
            <person name="Bhattacharya D."/>
            <person name="Yoon H.S."/>
        </authorList>
    </citation>
    <scope>NUCLEOTIDE SEQUENCE [LARGE SCALE GENOMIC DNA]</scope>
    <source>
        <strain evidence="3">CCMP 1328</strain>
    </source>
</reference>
<keyword evidence="3" id="KW-1185">Reference proteome</keyword>
<accession>A0A5J4YJN1</accession>
<sequence>MNQGNTGTSAGSAPSAAPESAPLESYPNPAEYVGLGAAHNARGTGRPSAGASVPLTSEAAAAACFPTAGYYLDAALPTHFVDHGACASSGVPVPAVHEFAGFALRSVLALGVAVGSMRARGGSGVLQCLRWLRNR</sequence>
<dbReference type="AlphaFoldDB" id="A0A5J4YJN1"/>
<dbReference type="Proteomes" id="UP000324585">
    <property type="component" value="Unassembled WGS sequence"/>
</dbReference>